<dbReference type="EMBL" id="JACQCR010000005">
    <property type="protein sequence ID" value="MBI3630767.1"/>
    <property type="molecule type" value="Genomic_DNA"/>
</dbReference>
<dbReference type="Gene3D" id="3.30.70.100">
    <property type="match status" value="1"/>
</dbReference>
<dbReference type="AlphaFoldDB" id="A0A932QXU2"/>
<dbReference type="SUPFAM" id="SSF55008">
    <property type="entry name" value="HMA, heavy metal-associated domain"/>
    <property type="match status" value="1"/>
</dbReference>
<dbReference type="Pfam" id="PF00403">
    <property type="entry name" value="HMA"/>
    <property type="match status" value="1"/>
</dbReference>
<dbReference type="Proteomes" id="UP000753196">
    <property type="component" value="Unassembled WGS sequence"/>
</dbReference>
<sequence>MIQSITLHPSRIGCPSIPGTMKGIVMSVAGVKSVTIRYEERSLDITFEDTQTSPEEIIKKIGNEMGLAMEVAPAGAKKEGGVAETCPM</sequence>
<proteinExistence type="predicted"/>
<accession>A0A932QXU2</accession>
<dbReference type="InterPro" id="IPR036163">
    <property type="entry name" value="HMA_dom_sf"/>
</dbReference>
<evidence type="ECO:0000313" key="2">
    <source>
        <dbReference type="EMBL" id="MBI3630767.1"/>
    </source>
</evidence>
<name>A0A932QXU2_9BACT</name>
<evidence type="ECO:0000259" key="1">
    <source>
        <dbReference type="Pfam" id="PF00403"/>
    </source>
</evidence>
<reference evidence="2" key="1">
    <citation type="submission" date="2020-07" db="EMBL/GenBank/DDBJ databases">
        <title>Huge and variable diversity of episymbiotic CPR bacteria and DPANN archaea in groundwater ecosystems.</title>
        <authorList>
            <person name="He C.Y."/>
            <person name="Keren R."/>
            <person name="Whittaker M."/>
            <person name="Farag I.F."/>
            <person name="Doudna J."/>
            <person name="Cate J.H.D."/>
            <person name="Banfield J.F."/>
        </authorList>
    </citation>
    <scope>NUCLEOTIDE SEQUENCE</scope>
    <source>
        <strain evidence="2">NC_groundwater_973_Pr1_S-0.2um_54_13</strain>
    </source>
</reference>
<evidence type="ECO:0000313" key="3">
    <source>
        <dbReference type="Proteomes" id="UP000753196"/>
    </source>
</evidence>
<protein>
    <submittedName>
        <fullName evidence="2">Cation transporter</fullName>
    </submittedName>
</protein>
<comment type="caution">
    <text evidence="2">The sequence shown here is derived from an EMBL/GenBank/DDBJ whole genome shotgun (WGS) entry which is preliminary data.</text>
</comment>
<dbReference type="InterPro" id="IPR006121">
    <property type="entry name" value="HMA_dom"/>
</dbReference>
<dbReference type="GO" id="GO:0046872">
    <property type="term" value="F:metal ion binding"/>
    <property type="evidence" value="ECO:0007669"/>
    <property type="project" value="InterPro"/>
</dbReference>
<feature type="domain" description="HMA" evidence="1">
    <location>
        <begin position="11"/>
        <end position="63"/>
    </location>
</feature>
<organism evidence="2 3">
    <name type="scientific">Candidatus Sungiibacteriota bacterium</name>
    <dbReference type="NCBI Taxonomy" id="2750080"/>
    <lineage>
        <taxon>Bacteria</taxon>
        <taxon>Candidatus Sungiibacteriota</taxon>
    </lineage>
</organism>
<gene>
    <name evidence="2" type="ORF">HY221_00290</name>
</gene>